<accession>A0A1X6WL49</accession>
<evidence type="ECO:0000313" key="4">
    <source>
        <dbReference type="EMBL" id="SLM84977.1"/>
    </source>
</evidence>
<dbReference type="Proteomes" id="UP000195918">
    <property type="component" value="Unassembled WGS sequence"/>
</dbReference>
<keyword evidence="5" id="KW-1185">Reference proteome</keyword>
<dbReference type="PROSITE" id="PS50943">
    <property type="entry name" value="HTH_CROC1"/>
    <property type="match status" value="1"/>
</dbReference>
<dbReference type="RefSeq" id="WP_086950620.1">
    <property type="nucleotide sequence ID" value="NZ_FWFD01000007.1"/>
</dbReference>
<evidence type="ECO:0000256" key="2">
    <source>
        <dbReference type="SAM" id="Phobius"/>
    </source>
</evidence>
<keyword evidence="1" id="KW-0238">DNA-binding</keyword>
<dbReference type="CDD" id="cd00093">
    <property type="entry name" value="HTH_XRE"/>
    <property type="match status" value="1"/>
</dbReference>
<feature type="transmembrane region" description="Helical" evidence="2">
    <location>
        <begin position="81"/>
        <end position="101"/>
    </location>
</feature>
<dbReference type="SMART" id="SM00530">
    <property type="entry name" value="HTH_XRE"/>
    <property type="match status" value="1"/>
</dbReference>
<evidence type="ECO:0000313" key="5">
    <source>
        <dbReference type="Proteomes" id="UP000195918"/>
    </source>
</evidence>
<sequence>MEIGKIIKEERTKKNLTQEELANDFFVSRQLISKWENGKSYPDLEQLVKLSDFFNLSLDDMLRGDKKMTAKLNVNIKRRTFLSLLTASVALIAIFVSYFFWTQQPIQLTPDDLEVVSISSNKVAEKKVFNSGTRKEQIIPENVTYTIQLKNKKKFTKLHTPEIFGTIDLNDPNIYVQLQAFPSLFSFNQKETLTIPAASASLYQDATIDHSIDYSFSNKDKSIRILNIEKFSTNQPQKDVSWLFIDKKELKNK</sequence>
<dbReference type="GO" id="GO:0003677">
    <property type="term" value="F:DNA binding"/>
    <property type="evidence" value="ECO:0007669"/>
    <property type="project" value="UniProtKB-KW"/>
</dbReference>
<feature type="domain" description="HTH cro/C1-type" evidence="3">
    <location>
        <begin position="7"/>
        <end position="61"/>
    </location>
</feature>
<reference evidence="5" key="1">
    <citation type="submission" date="2017-02" db="EMBL/GenBank/DDBJ databases">
        <authorList>
            <person name="Dridi B."/>
        </authorList>
    </citation>
    <scope>NUCLEOTIDE SEQUENCE [LARGE SCALE GENOMIC DNA]</scope>
    <source>
        <strain evidence="5">bH819</strain>
    </source>
</reference>
<dbReference type="InterPro" id="IPR001387">
    <property type="entry name" value="Cro/C1-type_HTH"/>
</dbReference>
<dbReference type="Gene3D" id="1.10.260.40">
    <property type="entry name" value="lambda repressor-like DNA-binding domains"/>
    <property type="match status" value="1"/>
</dbReference>
<dbReference type="InterPro" id="IPR010982">
    <property type="entry name" value="Lambda_DNA-bd_dom_sf"/>
</dbReference>
<keyword evidence="2" id="KW-1133">Transmembrane helix</keyword>
<organism evidence="4 5">
    <name type="scientific">Vagococcus fluvialis bH819</name>
    <dbReference type="NCBI Taxonomy" id="1255619"/>
    <lineage>
        <taxon>Bacteria</taxon>
        <taxon>Bacillati</taxon>
        <taxon>Bacillota</taxon>
        <taxon>Bacilli</taxon>
        <taxon>Lactobacillales</taxon>
        <taxon>Enterococcaceae</taxon>
        <taxon>Vagococcus</taxon>
    </lineage>
</organism>
<keyword evidence="2" id="KW-0812">Transmembrane</keyword>
<dbReference type="OrthoDB" id="4427456at2"/>
<name>A0A1X6WL49_9ENTE</name>
<evidence type="ECO:0000256" key="1">
    <source>
        <dbReference type="ARBA" id="ARBA00023125"/>
    </source>
</evidence>
<dbReference type="SUPFAM" id="SSF47413">
    <property type="entry name" value="lambda repressor-like DNA-binding domains"/>
    <property type="match status" value="1"/>
</dbReference>
<dbReference type="Pfam" id="PF01381">
    <property type="entry name" value="HTH_3"/>
    <property type="match status" value="1"/>
</dbReference>
<keyword evidence="2" id="KW-0472">Membrane</keyword>
<protein>
    <recommendedName>
        <fullName evidence="3">HTH cro/C1-type domain-containing protein</fullName>
    </recommendedName>
</protein>
<dbReference type="PANTHER" id="PTHR46558">
    <property type="entry name" value="TRACRIPTIONAL REGULATORY PROTEIN-RELATED-RELATED"/>
    <property type="match status" value="1"/>
</dbReference>
<dbReference type="PANTHER" id="PTHR46558:SF15">
    <property type="entry name" value="HELIX-TURN-HELIX DOMAIN PROTEIN"/>
    <property type="match status" value="1"/>
</dbReference>
<dbReference type="AlphaFoldDB" id="A0A1X6WL49"/>
<evidence type="ECO:0000259" key="3">
    <source>
        <dbReference type="PROSITE" id="PS50943"/>
    </source>
</evidence>
<proteinExistence type="predicted"/>
<gene>
    <name evidence="4" type="ORF">FM121_02700</name>
</gene>
<dbReference type="EMBL" id="FWFD01000007">
    <property type="protein sequence ID" value="SLM84977.1"/>
    <property type="molecule type" value="Genomic_DNA"/>
</dbReference>